<feature type="region of interest" description="Disordered" evidence="1">
    <location>
        <begin position="1"/>
        <end position="40"/>
    </location>
</feature>
<reference evidence="2 3" key="1">
    <citation type="submission" date="2024-09" db="EMBL/GenBank/DDBJ databases">
        <title>Chromosome-scale assembly of Riccia fluitans.</title>
        <authorList>
            <person name="Paukszto L."/>
            <person name="Sawicki J."/>
            <person name="Karawczyk K."/>
            <person name="Piernik-Szablinska J."/>
            <person name="Szczecinska M."/>
            <person name="Mazdziarz M."/>
        </authorList>
    </citation>
    <scope>NUCLEOTIDE SEQUENCE [LARGE SCALE GENOMIC DNA]</scope>
    <source>
        <strain evidence="2">Rf_01</strain>
        <tissue evidence="2">Aerial parts of the thallus</tissue>
    </source>
</reference>
<name>A0ABD1XVE1_9MARC</name>
<evidence type="ECO:0000313" key="2">
    <source>
        <dbReference type="EMBL" id="KAL2612909.1"/>
    </source>
</evidence>
<keyword evidence="3" id="KW-1185">Reference proteome</keyword>
<evidence type="ECO:0000256" key="1">
    <source>
        <dbReference type="SAM" id="MobiDB-lite"/>
    </source>
</evidence>
<proteinExistence type="predicted"/>
<dbReference type="EMBL" id="JBHFFA010000007">
    <property type="protein sequence ID" value="KAL2612909.1"/>
    <property type="molecule type" value="Genomic_DNA"/>
</dbReference>
<dbReference type="Proteomes" id="UP001605036">
    <property type="component" value="Unassembled WGS sequence"/>
</dbReference>
<gene>
    <name evidence="2" type="ORF">R1flu_024601</name>
</gene>
<accession>A0ABD1XVE1</accession>
<feature type="compositionally biased region" description="Basic and acidic residues" evidence="1">
    <location>
        <begin position="19"/>
        <end position="34"/>
    </location>
</feature>
<sequence length="97" mass="10847">MRRKWGGAFGSFGKHNKKKEGVGRKLTMGDDEKGGSSLVHGTGKLEVMDGSFNEDVEMVDNNKKMKIISWNVRGSVKAVRYLLNRSQKSIQVTPYKS</sequence>
<organism evidence="2 3">
    <name type="scientific">Riccia fluitans</name>
    <dbReference type="NCBI Taxonomy" id="41844"/>
    <lineage>
        <taxon>Eukaryota</taxon>
        <taxon>Viridiplantae</taxon>
        <taxon>Streptophyta</taxon>
        <taxon>Embryophyta</taxon>
        <taxon>Marchantiophyta</taxon>
        <taxon>Marchantiopsida</taxon>
        <taxon>Marchantiidae</taxon>
        <taxon>Marchantiales</taxon>
        <taxon>Ricciaceae</taxon>
        <taxon>Riccia</taxon>
    </lineage>
</organism>
<evidence type="ECO:0000313" key="3">
    <source>
        <dbReference type="Proteomes" id="UP001605036"/>
    </source>
</evidence>
<protein>
    <recommendedName>
        <fullName evidence="4">Endonuclease/exonuclease/phosphatase</fullName>
    </recommendedName>
</protein>
<evidence type="ECO:0008006" key="4">
    <source>
        <dbReference type="Google" id="ProtNLM"/>
    </source>
</evidence>
<dbReference type="AlphaFoldDB" id="A0ABD1XVE1"/>
<comment type="caution">
    <text evidence="2">The sequence shown here is derived from an EMBL/GenBank/DDBJ whole genome shotgun (WGS) entry which is preliminary data.</text>
</comment>